<feature type="transmembrane region" description="Helical" evidence="8">
    <location>
        <begin position="146"/>
        <end position="164"/>
    </location>
</feature>
<feature type="transmembrane region" description="Helical" evidence="8">
    <location>
        <begin position="114"/>
        <end position="134"/>
    </location>
</feature>
<dbReference type="NCBIfam" id="TIGR03426">
    <property type="entry name" value="shape_MreD"/>
    <property type="match status" value="1"/>
</dbReference>
<dbReference type="AlphaFoldDB" id="A0A1M4UBR9"/>
<keyword evidence="5" id="KW-0133">Cell shape</keyword>
<dbReference type="RefSeq" id="WP_073192379.1">
    <property type="nucleotide sequence ID" value="NZ_FQTW01000002.1"/>
</dbReference>
<comment type="similarity">
    <text evidence="2">Belongs to the MreD family.</text>
</comment>
<name>A0A1M4UBR9_9FLAO</name>
<protein>
    <submittedName>
        <fullName evidence="9">Rod shape-determining protein MreD</fullName>
    </submittedName>
</protein>
<keyword evidence="10" id="KW-1185">Reference proteome</keyword>
<evidence type="ECO:0000256" key="6">
    <source>
        <dbReference type="ARBA" id="ARBA00022989"/>
    </source>
</evidence>
<evidence type="ECO:0000256" key="2">
    <source>
        <dbReference type="ARBA" id="ARBA00007776"/>
    </source>
</evidence>
<feature type="transmembrane region" description="Helical" evidence="8">
    <location>
        <begin position="7"/>
        <end position="29"/>
    </location>
</feature>
<dbReference type="GO" id="GO:0005886">
    <property type="term" value="C:plasma membrane"/>
    <property type="evidence" value="ECO:0007669"/>
    <property type="project" value="UniProtKB-SubCell"/>
</dbReference>
<sequence length="169" mass="19494">MKANNRLYHIILFLSVVLAQVFIFDKLLILNNVVPYVYPLFIILQPPHANRIQTLILAFLLGLSIDIFQNTGGMHATASLVIAYFRPQLLHFNFGLSYDYQTLSINNAVLLKKISYVFLVILLHHVILFSLEFFNINLWQLFLEKLIASTLLSVLVNILILQLLQKQIK</sequence>
<dbReference type="GO" id="GO:0008360">
    <property type="term" value="P:regulation of cell shape"/>
    <property type="evidence" value="ECO:0007669"/>
    <property type="project" value="UniProtKB-KW"/>
</dbReference>
<gene>
    <name evidence="9" type="ORF">SAMN05444278_102280</name>
</gene>
<keyword evidence="4 8" id="KW-0812">Transmembrane</keyword>
<keyword evidence="3" id="KW-1003">Cell membrane</keyword>
<organism evidence="9 10">
    <name type="scientific">Psychroflexus salarius</name>
    <dbReference type="NCBI Taxonomy" id="1155689"/>
    <lineage>
        <taxon>Bacteria</taxon>
        <taxon>Pseudomonadati</taxon>
        <taxon>Bacteroidota</taxon>
        <taxon>Flavobacteriia</taxon>
        <taxon>Flavobacteriales</taxon>
        <taxon>Flavobacteriaceae</taxon>
        <taxon>Psychroflexus</taxon>
    </lineage>
</organism>
<evidence type="ECO:0000256" key="5">
    <source>
        <dbReference type="ARBA" id="ARBA00022960"/>
    </source>
</evidence>
<comment type="subcellular location">
    <subcellularLocation>
        <location evidence="1">Cell membrane</location>
        <topology evidence="1">Multi-pass membrane protein</topology>
    </subcellularLocation>
</comment>
<evidence type="ECO:0000313" key="10">
    <source>
        <dbReference type="Proteomes" id="UP000184462"/>
    </source>
</evidence>
<proteinExistence type="inferred from homology"/>
<accession>A0A1M4UBR9</accession>
<dbReference type="OrthoDB" id="1132160at2"/>
<evidence type="ECO:0000256" key="1">
    <source>
        <dbReference type="ARBA" id="ARBA00004651"/>
    </source>
</evidence>
<evidence type="ECO:0000313" key="9">
    <source>
        <dbReference type="EMBL" id="SHE54096.1"/>
    </source>
</evidence>
<dbReference type="EMBL" id="FQTW01000002">
    <property type="protein sequence ID" value="SHE54096.1"/>
    <property type="molecule type" value="Genomic_DNA"/>
</dbReference>
<evidence type="ECO:0000256" key="3">
    <source>
        <dbReference type="ARBA" id="ARBA00022475"/>
    </source>
</evidence>
<evidence type="ECO:0000256" key="7">
    <source>
        <dbReference type="ARBA" id="ARBA00023136"/>
    </source>
</evidence>
<keyword evidence="6 8" id="KW-1133">Transmembrane helix</keyword>
<reference evidence="9 10" key="1">
    <citation type="submission" date="2016-11" db="EMBL/GenBank/DDBJ databases">
        <authorList>
            <person name="Jaros S."/>
            <person name="Januszkiewicz K."/>
            <person name="Wedrychowicz H."/>
        </authorList>
    </citation>
    <scope>NUCLEOTIDE SEQUENCE [LARGE SCALE GENOMIC DNA]</scope>
    <source>
        <strain evidence="9 10">DSM 25661</strain>
    </source>
</reference>
<feature type="transmembrane region" description="Helical" evidence="8">
    <location>
        <begin position="49"/>
        <end position="68"/>
    </location>
</feature>
<dbReference type="STRING" id="1155689.SAMN05444278_102280"/>
<dbReference type="Proteomes" id="UP000184462">
    <property type="component" value="Unassembled WGS sequence"/>
</dbReference>
<keyword evidence="7 8" id="KW-0472">Membrane</keyword>
<evidence type="ECO:0000256" key="4">
    <source>
        <dbReference type="ARBA" id="ARBA00022692"/>
    </source>
</evidence>
<dbReference type="InterPro" id="IPR007227">
    <property type="entry name" value="Cell_shape_determining_MreD"/>
</dbReference>
<evidence type="ECO:0000256" key="8">
    <source>
        <dbReference type="SAM" id="Phobius"/>
    </source>
</evidence>